<evidence type="ECO:0000313" key="3">
    <source>
        <dbReference type="EMBL" id="GFO86945.1"/>
    </source>
</evidence>
<dbReference type="PANTHER" id="PTHR13707:SF57">
    <property type="entry name" value="SUCCINYL-COA:3-KETOACID COENZYME A TRANSFERASE SUBUNIT B-RELATED"/>
    <property type="match status" value="1"/>
</dbReference>
<gene>
    <name evidence="3" type="primary">scoB</name>
    <name evidence="3" type="ORF">BUFA31_01090</name>
</gene>
<dbReference type="InterPro" id="IPR012791">
    <property type="entry name" value="3-oxoacid_CoA-transf_B"/>
</dbReference>
<dbReference type="InterPro" id="IPR004165">
    <property type="entry name" value="CoA_trans_fam_I"/>
</dbReference>
<dbReference type="EMBL" id="BLYJ01000001">
    <property type="protein sequence ID" value="GFO86945.1"/>
    <property type="molecule type" value="Genomic_DNA"/>
</dbReference>
<comment type="caution">
    <text evidence="3">The sequence shown here is derived from an EMBL/GenBank/DDBJ whole genome shotgun (WGS) entry which is preliminary data.</text>
</comment>
<organism evidence="3 4">
    <name type="scientific">Butyricicoccus faecihominis</name>
    <dbReference type="NCBI Taxonomy" id="1712515"/>
    <lineage>
        <taxon>Bacteria</taxon>
        <taxon>Bacillati</taxon>
        <taxon>Bacillota</taxon>
        <taxon>Clostridia</taxon>
        <taxon>Eubacteriales</taxon>
        <taxon>Butyricicoccaceae</taxon>
        <taxon>Butyricicoccus</taxon>
    </lineage>
</organism>
<dbReference type="SMART" id="SM00882">
    <property type="entry name" value="CoA_trans"/>
    <property type="match status" value="1"/>
</dbReference>
<keyword evidence="4" id="KW-1185">Reference proteome</keyword>
<comment type="similarity">
    <text evidence="1">Belongs to the 3-oxoacid CoA-transferase subunit B family.</text>
</comment>
<dbReference type="NCBIfam" id="TIGR02428">
    <property type="entry name" value="pcaJ_scoB_fam"/>
    <property type="match status" value="1"/>
</dbReference>
<dbReference type="Proteomes" id="UP000620147">
    <property type="component" value="Unassembled WGS sequence"/>
</dbReference>
<sequence length="226" mass="24117">MSEALNAFEARSAKEIIARRTALELKNGMVVNLGIGLPTLIPQYLPSDIRVTIQSENGIIGLDKVQDDTRHPHITDASGKLAAVASGGAFIDSVTSFGLIRGGHVDVTILGSLQVDQEGSLANWMIPGKKTPGMGGAMDLLAGVRQVIVAMEHTARGIPKILKKCTLPLTAVHCVTKIITEMCVFNVTDTGLVLTELNPQYTIDDVQAVTEAEFAISKNLTEMNIV</sequence>
<dbReference type="SUPFAM" id="SSF100950">
    <property type="entry name" value="NagB/RpiA/CoA transferase-like"/>
    <property type="match status" value="1"/>
</dbReference>
<reference evidence="3 4" key="1">
    <citation type="submission" date="2020-06" db="EMBL/GenBank/DDBJ databases">
        <title>Characterization of fructooligosaccharide metabolism and fructooligosaccharide-degrading enzymes in human commensal butyrate producers.</title>
        <authorList>
            <person name="Tanno H."/>
            <person name="Fujii T."/>
            <person name="Hirano K."/>
            <person name="Maeno S."/>
            <person name="Tonozuka T."/>
            <person name="Sakamoto M."/>
            <person name="Ohkuma M."/>
            <person name="Tochio T."/>
            <person name="Endo A."/>
        </authorList>
    </citation>
    <scope>NUCLEOTIDE SEQUENCE [LARGE SCALE GENOMIC DNA]</scope>
    <source>
        <strain evidence="3 4">JCM 31056</strain>
    </source>
</reference>
<keyword evidence="2 3" id="KW-0808">Transferase</keyword>
<protein>
    <submittedName>
        <fullName evidence="3">Succinyl-CoA--3-ketoacid-CoA transferase</fullName>
    </submittedName>
</protein>
<dbReference type="GO" id="GO:0016740">
    <property type="term" value="F:transferase activity"/>
    <property type="evidence" value="ECO:0007669"/>
    <property type="project" value="UniProtKB-KW"/>
</dbReference>
<dbReference type="RefSeq" id="WP_118284779.1">
    <property type="nucleotide sequence ID" value="NZ_BLYJ01000001.1"/>
</dbReference>
<dbReference type="PANTHER" id="PTHR13707">
    <property type="entry name" value="KETOACID-COENZYME A TRANSFERASE"/>
    <property type="match status" value="1"/>
</dbReference>
<accession>A0ABQ1DW45</accession>
<evidence type="ECO:0000256" key="1">
    <source>
        <dbReference type="ARBA" id="ARBA00007047"/>
    </source>
</evidence>
<evidence type="ECO:0000313" key="4">
    <source>
        <dbReference type="Proteomes" id="UP000620147"/>
    </source>
</evidence>
<dbReference type="Gene3D" id="3.40.1080.10">
    <property type="entry name" value="Glutaconate Coenzyme A-transferase"/>
    <property type="match status" value="1"/>
</dbReference>
<evidence type="ECO:0000256" key="2">
    <source>
        <dbReference type="ARBA" id="ARBA00022679"/>
    </source>
</evidence>
<proteinExistence type="inferred from homology"/>
<name>A0ABQ1DW45_9FIRM</name>
<dbReference type="InterPro" id="IPR037171">
    <property type="entry name" value="NagB/RpiA_transferase-like"/>
</dbReference>
<dbReference type="Pfam" id="PF01144">
    <property type="entry name" value="CoA_trans"/>
    <property type="match status" value="1"/>
</dbReference>